<evidence type="ECO:0000313" key="3">
    <source>
        <dbReference type="Proteomes" id="UP000471640"/>
    </source>
</evidence>
<dbReference type="PANTHER" id="PTHR33570:SF2">
    <property type="entry name" value="CARBOXYMUCONOLACTONE DECARBOXYLASE-LIKE DOMAIN-CONTAINING PROTEIN"/>
    <property type="match status" value="1"/>
</dbReference>
<name>A0A6P1E2E5_9GAMM</name>
<evidence type="ECO:0000313" key="2">
    <source>
        <dbReference type="EMBL" id="NEX23383.1"/>
    </source>
</evidence>
<sequence>MSRPPAADQGETQARFAALLDDFPWERPSARWSSFDPELAAELSRHIFAGLYARDRISLQTRQLIAVSALAALGHEEELRVHLWVALKSGVDPETLAEACFQVGTYAGLPATNRALAVLQAVIQGYDARARATAPTSPG</sequence>
<comment type="caution">
    <text evidence="2">The sequence shown here is derived from an EMBL/GenBank/DDBJ whole genome shotgun (WGS) entry which is preliminary data.</text>
</comment>
<dbReference type="SUPFAM" id="SSF69118">
    <property type="entry name" value="AhpD-like"/>
    <property type="match status" value="1"/>
</dbReference>
<reference evidence="2 3" key="2">
    <citation type="submission" date="2020-02" db="EMBL/GenBank/DDBJ databases">
        <title>Genome sequences of Thiorhodococcus mannitoliphagus and Thiorhodococcus minor, purple sulfur photosynthetic bacteria in the gammaproteobacterial family, Chromatiaceae.</title>
        <authorList>
            <person name="Aviles F.A."/>
            <person name="Meyer T.E."/>
            <person name="Kyndt J.A."/>
        </authorList>
    </citation>
    <scope>NUCLEOTIDE SEQUENCE [LARGE SCALE GENOMIC DNA]</scope>
    <source>
        <strain evidence="2 3">DSM 18266</strain>
    </source>
</reference>
<gene>
    <name evidence="2" type="ORF">G3480_24335</name>
</gene>
<dbReference type="GO" id="GO:0051920">
    <property type="term" value="F:peroxiredoxin activity"/>
    <property type="evidence" value="ECO:0007669"/>
    <property type="project" value="InterPro"/>
</dbReference>
<reference evidence="3" key="1">
    <citation type="journal article" date="2020" name="Microbiol. Resour. Announc.">
        <title>Draft Genome Sequences of Thiorhodococcus mannitoliphagus and Thiorhodococcus minor, Purple Sulfur Photosynthetic Bacteria in the Gammaproteobacterial Family Chromatiaceae.</title>
        <authorList>
            <person name="Aviles F.A."/>
            <person name="Meyer T.E."/>
            <person name="Kyndt J.A."/>
        </authorList>
    </citation>
    <scope>NUCLEOTIDE SEQUENCE [LARGE SCALE GENOMIC DNA]</scope>
    <source>
        <strain evidence="3">DSM 18266</strain>
    </source>
</reference>
<dbReference type="Proteomes" id="UP000471640">
    <property type="component" value="Unassembled WGS sequence"/>
</dbReference>
<dbReference type="Pfam" id="PF02627">
    <property type="entry name" value="CMD"/>
    <property type="match status" value="1"/>
</dbReference>
<evidence type="ECO:0000259" key="1">
    <source>
        <dbReference type="Pfam" id="PF02627"/>
    </source>
</evidence>
<dbReference type="EMBL" id="JAAIJR010000195">
    <property type="protein sequence ID" value="NEX23383.1"/>
    <property type="molecule type" value="Genomic_DNA"/>
</dbReference>
<feature type="domain" description="Carboxymuconolactone decarboxylase-like" evidence="1">
    <location>
        <begin position="37"/>
        <end position="120"/>
    </location>
</feature>
<dbReference type="PANTHER" id="PTHR33570">
    <property type="entry name" value="4-CARBOXYMUCONOLACTONE DECARBOXYLASE FAMILY PROTEIN"/>
    <property type="match status" value="1"/>
</dbReference>
<proteinExistence type="predicted"/>
<dbReference type="AlphaFoldDB" id="A0A6P1E2E5"/>
<protein>
    <submittedName>
        <fullName evidence="2">4-carboxymuconolactone decarboxylase</fullName>
    </submittedName>
</protein>
<accession>A0A6P1E2E5</accession>
<dbReference type="InterPro" id="IPR029032">
    <property type="entry name" value="AhpD-like"/>
</dbReference>
<dbReference type="Gene3D" id="1.20.1290.10">
    <property type="entry name" value="AhpD-like"/>
    <property type="match status" value="1"/>
</dbReference>
<keyword evidence="3" id="KW-1185">Reference proteome</keyword>
<dbReference type="InterPro" id="IPR003779">
    <property type="entry name" value="CMD-like"/>
</dbReference>
<organism evidence="2 3">
    <name type="scientific">Thiorhodococcus mannitoliphagus</name>
    <dbReference type="NCBI Taxonomy" id="329406"/>
    <lineage>
        <taxon>Bacteria</taxon>
        <taxon>Pseudomonadati</taxon>
        <taxon>Pseudomonadota</taxon>
        <taxon>Gammaproteobacteria</taxon>
        <taxon>Chromatiales</taxon>
        <taxon>Chromatiaceae</taxon>
        <taxon>Thiorhodococcus</taxon>
    </lineage>
</organism>
<dbReference type="InterPro" id="IPR052512">
    <property type="entry name" value="4CMD/NDH-1_regulator"/>
</dbReference>
<dbReference type="RefSeq" id="WP_164656816.1">
    <property type="nucleotide sequence ID" value="NZ_JAAIJR010000195.1"/>
</dbReference>